<dbReference type="InterPro" id="IPR051648">
    <property type="entry name" value="CWI-Assembly_Regulator"/>
</dbReference>
<dbReference type="EMBL" id="JAHVHU010000011">
    <property type="protein sequence ID" value="MBY5958992.1"/>
    <property type="molecule type" value="Genomic_DNA"/>
</dbReference>
<feature type="signal peptide" evidence="6">
    <location>
        <begin position="1"/>
        <end position="22"/>
    </location>
</feature>
<dbReference type="Gene3D" id="3.80.20.20">
    <property type="entry name" value="Receptor L-domain"/>
    <property type="match status" value="3"/>
</dbReference>
<dbReference type="NCBIfam" id="TIGR04183">
    <property type="entry name" value="Por_Secre_tail"/>
    <property type="match status" value="1"/>
</dbReference>
<dbReference type="Proteomes" id="UP000753961">
    <property type="component" value="Unassembled WGS sequence"/>
</dbReference>
<evidence type="ECO:0000259" key="7">
    <source>
        <dbReference type="Pfam" id="PF01030"/>
    </source>
</evidence>
<dbReference type="AlphaFoldDB" id="A0A953L7R3"/>
<keyword evidence="4 6" id="KW-0732">Signal</keyword>
<dbReference type="InterPro" id="IPR026444">
    <property type="entry name" value="Secre_tail"/>
</dbReference>
<evidence type="ECO:0000256" key="5">
    <source>
        <dbReference type="ARBA" id="ARBA00023180"/>
    </source>
</evidence>
<comment type="subcellular location">
    <subcellularLocation>
        <location evidence="1">Secreted</location>
        <location evidence="1">Cell wall</location>
    </subcellularLocation>
</comment>
<dbReference type="InterPro" id="IPR000494">
    <property type="entry name" value="Rcpt_L-dom"/>
</dbReference>
<dbReference type="PANTHER" id="PTHR31018">
    <property type="entry name" value="SPORULATION-SPECIFIC PROTEIN-RELATED"/>
    <property type="match status" value="1"/>
</dbReference>
<keyword evidence="3" id="KW-0964">Secreted</keyword>
<gene>
    <name evidence="10" type="ORF">KUV50_12645</name>
</gene>
<accession>A0A953L7R3</accession>
<dbReference type="Pfam" id="PF18962">
    <property type="entry name" value="Por_Secre_tail"/>
    <property type="match status" value="1"/>
</dbReference>
<dbReference type="Pfam" id="PF01030">
    <property type="entry name" value="Recep_L_domain"/>
    <property type="match status" value="1"/>
</dbReference>
<evidence type="ECO:0000259" key="9">
    <source>
        <dbReference type="Pfam" id="PF18962"/>
    </source>
</evidence>
<dbReference type="PANTHER" id="PTHR31018:SF3">
    <property type="entry name" value="RECEPTOR PROTEIN-TYROSINE KINASE"/>
    <property type="match status" value="1"/>
</dbReference>
<sequence length="822" mass="88688">MKPQTIIPHLLFFIFLTIVARAQCPTGDVTLLSQAEVNAFATNYPSCTTLPGHLGISGNNIMDLSPLENLETIGGYLLIYNNSSLKNVDGLSSLSSIGGDLNIYNNGSLANVDGLSSLTSIDGGLNIYNNGSLANVDGLSSLTSIGVVLEIRDNSSLMNVDGLSALNSIGASLYIFYNSSLTNVDGLSSLLSIGRKLYIVSNVSLTNVGGLSSLSSIGGDLALYNNGALANLDGLSSLSSVGGNLDIRDNSSLTNVDGLSSLSSVGGWLWIQNNAILPSLEGLENIDPGSITDLRIQDNPILSYCDLSNICTYLEGTGPRTISNNTGECATEADVAYACLPEVVSVSDPEAIVELCYGTAWEDVRNLPDIVLVTLEDDSVVEVSVEWKKGGYNGVNPGKYELKGELRIAPGADYNNLGKLEATQTLRILPSLEIQLVSGVARGDTIHLTDCLPPDISRDDLDISPHRGRISFRSNIYPADLPEPRPHGMWKLLEYTYEVTDRCGVTKSFENFVALYDLDPPVFRNFPPDISIDSPDRLPPAPSDVRILDICRYVVWDTVTTTPIVDPETSDTLAFVRRWTAEDGVGNKSFRDQMIYIHSVPRPDLNRIKAHIVKESDLPAARFPGGVGTDSIPVTLYRIDSVTGSNPVDTRLSGNWQGSKGTVVFSPLLPGSYRINIDVPPGYEAFHPDSLIMADGWSDTLVLSGDSTLDLETILLVPVRDTTAMAGSLVEPGIPDYSEISAAEIKPVSIYPNPTSGRIKIEVQKGISLNYTIFNHLGRVMENGRVENGSVLDLSKQAHGMYFIRLENQGFVATKKILLFNQ</sequence>
<comment type="caution">
    <text evidence="10">The sequence shown here is derived from an EMBL/GenBank/DDBJ whole genome shotgun (WGS) entry which is preliminary data.</text>
</comment>
<evidence type="ECO:0000256" key="4">
    <source>
        <dbReference type="ARBA" id="ARBA00022729"/>
    </source>
</evidence>
<evidence type="ECO:0000259" key="8">
    <source>
        <dbReference type="Pfam" id="PF07532"/>
    </source>
</evidence>
<dbReference type="GO" id="GO:0030313">
    <property type="term" value="C:cell envelope"/>
    <property type="evidence" value="ECO:0007669"/>
    <property type="project" value="UniProtKB-SubCell"/>
</dbReference>
<evidence type="ECO:0000313" key="10">
    <source>
        <dbReference type="EMBL" id="MBY5958992.1"/>
    </source>
</evidence>
<dbReference type="InterPro" id="IPR011081">
    <property type="entry name" value="Big_4"/>
</dbReference>
<organism evidence="10 11">
    <name type="scientific">Membranihabitans marinus</name>
    <dbReference type="NCBI Taxonomy" id="1227546"/>
    <lineage>
        <taxon>Bacteria</taxon>
        <taxon>Pseudomonadati</taxon>
        <taxon>Bacteroidota</taxon>
        <taxon>Saprospiria</taxon>
        <taxon>Saprospirales</taxon>
        <taxon>Saprospiraceae</taxon>
        <taxon>Membranihabitans</taxon>
    </lineage>
</organism>
<dbReference type="InterPro" id="IPR036941">
    <property type="entry name" value="Rcpt_L-dom_sf"/>
</dbReference>
<proteinExistence type="predicted"/>
<feature type="domain" description="Bacterial Ig-like" evidence="8">
    <location>
        <begin position="366"/>
        <end position="405"/>
    </location>
</feature>
<dbReference type="Pfam" id="PF07532">
    <property type="entry name" value="Big_4"/>
    <property type="match status" value="1"/>
</dbReference>
<evidence type="ECO:0000256" key="6">
    <source>
        <dbReference type="SAM" id="SignalP"/>
    </source>
</evidence>
<keyword evidence="2" id="KW-0134">Cell wall</keyword>
<evidence type="ECO:0000313" key="11">
    <source>
        <dbReference type="Proteomes" id="UP000753961"/>
    </source>
</evidence>
<dbReference type="SUPFAM" id="SSF52058">
    <property type="entry name" value="L domain-like"/>
    <property type="match status" value="2"/>
</dbReference>
<reference evidence="10" key="1">
    <citation type="submission" date="2021-06" db="EMBL/GenBank/DDBJ databases">
        <title>44 bacteria genomes isolated from Dapeng, Shenzhen.</title>
        <authorList>
            <person name="Zheng W."/>
            <person name="Yu S."/>
            <person name="Huang Y."/>
        </authorList>
    </citation>
    <scope>NUCLEOTIDE SEQUENCE</scope>
    <source>
        <strain evidence="10">DP5N28-2</strain>
    </source>
</reference>
<protein>
    <submittedName>
        <fullName evidence="10">T9SS type A sorting domain-containing protein</fullName>
    </submittedName>
</protein>
<keyword evidence="5" id="KW-0325">Glycoprotein</keyword>
<dbReference type="RefSeq" id="WP_222580529.1">
    <property type="nucleotide sequence ID" value="NZ_JAHVHU010000011.1"/>
</dbReference>
<feature type="domain" description="Receptor L-domain" evidence="7">
    <location>
        <begin position="47"/>
        <end position="107"/>
    </location>
</feature>
<name>A0A953L7R3_9BACT</name>
<evidence type="ECO:0000256" key="1">
    <source>
        <dbReference type="ARBA" id="ARBA00004191"/>
    </source>
</evidence>
<evidence type="ECO:0000256" key="3">
    <source>
        <dbReference type="ARBA" id="ARBA00022525"/>
    </source>
</evidence>
<evidence type="ECO:0000256" key="2">
    <source>
        <dbReference type="ARBA" id="ARBA00022512"/>
    </source>
</evidence>
<keyword evidence="11" id="KW-1185">Reference proteome</keyword>
<feature type="chain" id="PRO_5037591030" evidence="6">
    <location>
        <begin position="23"/>
        <end position="822"/>
    </location>
</feature>
<feature type="domain" description="Secretion system C-terminal sorting" evidence="9">
    <location>
        <begin position="750"/>
        <end position="818"/>
    </location>
</feature>